<proteinExistence type="predicted"/>
<evidence type="ECO:0000313" key="3">
    <source>
        <dbReference type="Proteomes" id="UP000813461"/>
    </source>
</evidence>
<keyword evidence="1" id="KW-0732">Signal</keyword>
<dbReference type="Pfam" id="PF14273">
    <property type="entry name" value="DUF4360"/>
    <property type="match status" value="1"/>
</dbReference>
<dbReference type="Proteomes" id="UP000813461">
    <property type="component" value="Unassembled WGS sequence"/>
</dbReference>
<evidence type="ECO:0000313" key="2">
    <source>
        <dbReference type="EMBL" id="KAH7069428.1"/>
    </source>
</evidence>
<name>A0A8K0QSD9_9PLEO</name>
<accession>A0A8K0QSD9</accession>
<comment type="caution">
    <text evidence="2">The sequence shown here is derived from an EMBL/GenBank/DDBJ whole genome shotgun (WGS) entry which is preliminary data.</text>
</comment>
<dbReference type="EMBL" id="JAGMVJ010000029">
    <property type="protein sequence ID" value="KAH7069428.1"/>
    <property type="molecule type" value="Genomic_DNA"/>
</dbReference>
<organism evidence="2 3">
    <name type="scientific">Paraphoma chrysanthemicola</name>
    <dbReference type="NCBI Taxonomy" id="798071"/>
    <lineage>
        <taxon>Eukaryota</taxon>
        <taxon>Fungi</taxon>
        <taxon>Dikarya</taxon>
        <taxon>Ascomycota</taxon>
        <taxon>Pezizomycotina</taxon>
        <taxon>Dothideomycetes</taxon>
        <taxon>Pleosporomycetidae</taxon>
        <taxon>Pleosporales</taxon>
        <taxon>Pleosporineae</taxon>
        <taxon>Phaeosphaeriaceae</taxon>
        <taxon>Paraphoma</taxon>
    </lineage>
</organism>
<dbReference type="AlphaFoldDB" id="A0A8K0QSD9"/>
<keyword evidence="3" id="KW-1185">Reference proteome</keyword>
<sequence length="219" mass="23066">MYSNMSKSLILCLLALLVCSTAAIPAAAPVRPPAGAVKVTSLDVDLDGGGCKPGEASVSIVRDNSALTIIFDNFEAADGPKAGSAKSRAFCRITIGVSSPGYALDIDTVDFRGYVLLEKGVEASLVSRWKWVDKNGVDLKGKGNVQKIVQGPFNNDVLLHKNGELSDNEPSVCQKKDAKLQISLSATVSSGTSQKNGYVQGSAQDIGFGETLNLSWKKC</sequence>
<reference evidence="2" key="1">
    <citation type="journal article" date="2021" name="Nat. Commun.">
        <title>Genetic determinants of endophytism in the Arabidopsis root mycobiome.</title>
        <authorList>
            <person name="Mesny F."/>
            <person name="Miyauchi S."/>
            <person name="Thiergart T."/>
            <person name="Pickel B."/>
            <person name="Atanasova L."/>
            <person name="Karlsson M."/>
            <person name="Huettel B."/>
            <person name="Barry K.W."/>
            <person name="Haridas S."/>
            <person name="Chen C."/>
            <person name="Bauer D."/>
            <person name="Andreopoulos W."/>
            <person name="Pangilinan J."/>
            <person name="LaButti K."/>
            <person name="Riley R."/>
            <person name="Lipzen A."/>
            <person name="Clum A."/>
            <person name="Drula E."/>
            <person name="Henrissat B."/>
            <person name="Kohler A."/>
            <person name="Grigoriev I.V."/>
            <person name="Martin F.M."/>
            <person name="Hacquard S."/>
        </authorList>
    </citation>
    <scope>NUCLEOTIDE SEQUENCE</scope>
    <source>
        <strain evidence="2">MPI-SDFR-AT-0120</strain>
    </source>
</reference>
<evidence type="ECO:0008006" key="4">
    <source>
        <dbReference type="Google" id="ProtNLM"/>
    </source>
</evidence>
<feature type="chain" id="PRO_5035470880" description="DUF4360 domain-containing protein" evidence="1">
    <location>
        <begin position="24"/>
        <end position="219"/>
    </location>
</feature>
<protein>
    <recommendedName>
        <fullName evidence="4">DUF4360 domain-containing protein</fullName>
    </recommendedName>
</protein>
<dbReference type="InterPro" id="IPR025649">
    <property type="entry name" value="DUF4360"/>
</dbReference>
<feature type="signal peptide" evidence="1">
    <location>
        <begin position="1"/>
        <end position="23"/>
    </location>
</feature>
<dbReference type="PANTHER" id="PTHR38847">
    <property type="match status" value="1"/>
</dbReference>
<evidence type="ECO:0000256" key="1">
    <source>
        <dbReference type="SAM" id="SignalP"/>
    </source>
</evidence>
<dbReference type="PANTHER" id="PTHR38847:SF1">
    <property type="entry name" value="PSEUDOURIDINE SYNTHASE RSUA_RLUA-LIKE DOMAIN-CONTAINING PROTEIN"/>
    <property type="match status" value="1"/>
</dbReference>
<gene>
    <name evidence="2" type="ORF">FB567DRAFT_224114</name>
</gene>
<dbReference type="OrthoDB" id="152248at2759"/>